<gene>
    <name evidence="2" type="ORF">E6K71_01840</name>
</gene>
<feature type="transmembrane region" description="Helical" evidence="1">
    <location>
        <begin position="47"/>
        <end position="67"/>
    </location>
</feature>
<reference evidence="2 3" key="1">
    <citation type="journal article" date="2019" name="Nat. Microbiol.">
        <title>Mediterranean grassland soil C-N compound turnover is dependent on rainfall and depth, and is mediated by genomically divergent microorganisms.</title>
        <authorList>
            <person name="Diamond S."/>
            <person name="Andeer P.F."/>
            <person name="Li Z."/>
            <person name="Crits-Christoph A."/>
            <person name="Burstein D."/>
            <person name="Anantharaman K."/>
            <person name="Lane K.R."/>
            <person name="Thomas B.C."/>
            <person name="Pan C."/>
            <person name="Northen T.R."/>
            <person name="Banfield J.F."/>
        </authorList>
    </citation>
    <scope>NUCLEOTIDE SEQUENCE [LARGE SCALE GENOMIC DNA]</scope>
    <source>
        <strain evidence="2">WS_1</strain>
    </source>
</reference>
<dbReference type="Proteomes" id="UP000316292">
    <property type="component" value="Unassembled WGS sequence"/>
</dbReference>
<keyword evidence="1" id="KW-0472">Membrane</keyword>
<feature type="transmembrane region" description="Helical" evidence="1">
    <location>
        <begin position="160"/>
        <end position="178"/>
    </location>
</feature>
<evidence type="ECO:0000313" key="2">
    <source>
        <dbReference type="EMBL" id="TMQ50755.1"/>
    </source>
</evidence>
<dbReference type="AlphaFoldDB" id="A0A538SHB2"/>
<evidence type="ECO:0000313" key="3">
    <source>
        <dbReference type="Proteomes" id="UP000316292"/>
    </source>
</evidence>
<accession>A0A538SHB2</accession>
<keyword evidence="1" id="KW-1133">Transmembrane helix</keyword>
<organism evidence="2 3">
    <name type="scientific">Eiseniibacteriota bacterium</name>
    <dbReference type="NCBI Taxonomy" id="2212470"/>
    <lineage>
        <taxon>Bacteria</taxon>
        <taxon>Candidatus Eiseniibacteriota</taxon>
    </lineage>
</organism>
<evidence type="ECO:0000256" key="1">
    <source>
        <dbReference type="SAM" id="Phobius"/>
    </source>
</evidence>
<comment type="caution">
    <text evidence="2">The sequence shown here is derived from an EMBL/GenBank/DDBJ whole genome shotgun (WGS) entry which is preliminary data.</text>
</comment>
<feature type="transmembrane region" description="Helical" evidence="1">
    <location>
        <begin position="20"/>
        <end position="40"/>
    </location>
</feature>
<feature type="transmembrane region" description="Helical" evidence="1">
    <location>
        <begin position="87"/>
        <end position="105"/>
    </location>
</feature>
<dbReference type="EMBL" id="VBOR01000029">
    <property type="protein sequence ID" value="TMQ50755.1"/>
    <property type="molecule type" value="Genomic_DNA"/>
</dbReference>
<feature type="transmembrane region" description="Helical" evidence="1">
    <location>
        <begin position="117"/>
        <end position="148"/>
    </location>
</feature>
<keyword evidence="1" id="KW-0812">Transmembrane</keyword>
<name>A0A538SHB2_UNCEI</name>
<proteinExistence type="predicted"/>
<sequence length="183" mass="19110">MDNLSFIRGAIERAGSFTAVSGMGQSVVGITALGAAWIAARQMTRDRWVWVWVAEAMAALLISGWAIARKAEKRDLPLFTGASRRFALSFGLPIAVGAFLTPPLLNSGAGDYIPGLWLALYGTGIVTGGLFSVAIVPVMGICFVLLGACALYAPPGWGDLFMAAGFGGLHIGFGIAIARRYGG</sequence>
<protein>
    <submittedName>
        <fullName evidence="2">Uncharacterized protein</fullName>
    </submittedName>
</protein>